<evidence type="ECO:0000256" key="3">
    <source>
        <dbReference type="ARBA" id="ARBA00022603"/>
    </source>
</evidence>
<keyword evidence="5" id="KW-0949">S-adenosyl-L-methionine</keyword>
<dbReference type="RefSeq" id="WP_007790015.1">
    <property type="nucleotide sequence ID" value="NZ_ADGQ01000060.1"/>
</dbReference>
<evidence type="ECO:0000256" key="7">
    <source>
        <dbReference type="ARBA" id="ARBA00047942"/>
    </source>
</evidence>
<comment type="caution">
    <text evidence="10">The sequence shown here is derived from an EMBL/GenBank/DDBJ whole genome shotgun (WGS) entry which is preliminary data.</text>
</comment>
<keyword evidence="3 10" id="KW-0489">Methyltransferase</keyword>
<dbReference type="PRINTS" id="PR00507">
    <property type="entry name" value="N12N6MTFRASE"/>
</dbReference>
<evidence type="ECO:0000256" key="5">
    <source>
        <dbReference type="ARBA" id="ARBA00022691"/>
    </source>
</evidence>
<dbReference type="InterPro" id="IPR051537">
    <property type="entry name" value="DNA_Adenine_Mtase"/>
</dbReference>
<dbReference type="InterPro" id="IPR022749">
    <property type="entry name" value="D12N6_MeTrfase_N"/>
</dbReference>
<accession>E0E427</accession>
<evidence type="ECO:0000313" key="10">
    <source>
        <dbReference type="EMBL" id="EFM64402.1"/>
    </source>
</evidence>
<dbReference type="GO" id="GO:0008170">
    <property type="term" value="F:N-methyltransferase activity"/>
    <property type="evidence" value="ECO:0007669"/>
    <property type="project" value="InterPro"/>
</dbReference>
<protein>
    <recommendedName>
        <fullName evidence="2">site-specific DNA-methyltransferase (adenine-specific)</fullName>
        <ecNumber evidence="2">2.1.1.72</ecNumber>
    </recommendedName>
</protein>
<evidence type="ECO:0000313" key="11">
    <source>
        <dbReference type="Proteomes" id="UP000003244"/>
    </source>
</evidence>
<dbReference type="GO" id="GO:0032259">
    <property type="term" value="P:methylation"/>
    <property type="evidence" value="ECO:0007669"/>
    <property type="project" value="UniProtKB-KW"/>
</dbReference>
<dbReference type="GO" id="GO:0009007">
    <property type="term" value="F:site-specific DNA-methyltransferase (adenine-specific) activity"/>
    <property type="evidence" value="ECO:0007669"/>
    <property type="project" value="UniProtKB-EC"/>
</dbReference>
<dbReference type="GeneID" id="84801025"/>
<feature type="domain" description="N6 adenine-specific DNA methyltransferase N-terminal" evidence="9">
    <location>
        <begin position="10"/>
        <end position="138"/>
    </location>
</feature>
<name>E0E427_9FIRM</name>
<comment type="similarity">
    <text evidence="1">Belongs to the N(4)/N(6)-methyltransferase family.</text>
</comment>
<keyword evidence="4" id="KW-0808">Transferase</keyword>
<dbReference type="EMBL" id="ADGQ01000060">
    <property type="protein sequence ID" value="EFM64402.1"/>
    <property type="molecule type" value="Genomic_DNA"/>
</dbReference>
<organism evidence="10 11">
    <name type="scientific">Peptostreptococcus stomatis DSM 17678</name>
    <dbReference type="NCBI Taxonomy" id="596315"/>
    <lineage>
        <taxon>Bacteria</taxon>
        <taxon>Bacillati</taxon>
        <taxon>Bacillota</taxon>
        <taxon>Clostridia</taxon>
        <taxon>Peptostreptococcales</taxon>
        <taxon>Peptostreptococcaceae</taxon>
        <taxon>Peptostreptococcus</taxon>
    </lineage>
</organism>
<keyword evidence="11" id="KW-1185">Reference proteome</keyword>
<dbReference type="AlphaFoldDB" id="E0E427"/>
<comment type="catalytic activity">
    <reaction evidence="7">
        <text>a 2'-deoxyadenosine in DNA + S-adenosyl-L-methionine = an N(6)-methyl-2'-deoxyadenosine in DNA + S-adenosyl-L-homocysteine + H(+)</text>
        <dbReference type="Rhea" id="RHEA:15197"/>
        <dbReference type="Rhea" id="RHEA-COMP:12418"/>
        <dbReference type="Rhea" id="RHEA-COMP:12419"/>
        <dbReference type="ChEBI" id="CHEBI:15378"/>
        <dbReference type="ChEBI" id="CHEBI:57856"/>
        <dbReference type="ChEBI" id="CHEBI:59789"/>
        <dbReference type="ChEBI" id="CHEBI:90615"/>
        <dbReference type="ChEBI" id="CHEBI:90616"/>
        <dbReference type="EC" id="2.1.1.72"/>
    </reaction>
</comment>
<evidence type="ECO:0000256" key="4">
    <source>
        <dbReference type="ARBA" id="ARBA00022679"/>
    </source>
</evidence>
<dbReference type="InterPro" id="IPR002052">
    <property type="entry name" value="DNA_methylase_N6_adenine_CS"/>
</dbReference>
<dbReference type="PROSITE" id="PS00092">
    <property type="entry name" value="N6_MTASE"/>
    <property type="match status" value="1"/>
</dbReference>
<evidence type="ECO:0000259" key="8">
    <source>
        <dbReference type="Pfam" id="PF02384"/>
    </source>
</evidence>
<dbReference type="Gene3D" id="3.40.50.150">
    <property type="entry name" value="Vaccinia Virus protein VP39"/>
    <property type="match status" value="1"/>
</dbReference>
<dbReference type="InterPro" id="IPR003356">
    <property type="entry name" value="DNA_methylase_A-5"/>
</dbReference>
<dbReference type="SUPFAM" id="SSF53335">
    <property type="entry name" value="S-adenosyl-L-methionine-dependent methyltransferases"/>
    <property type="match status" value="1"/>
</dbReference>
<dbReference type="CDD" id="cd02440">
    <property type="entry name" value="AdoMet_MTases"/>
    <property type="match status" value="1"/>
</dbReference>
<gene>
    <name evidence="10" type="ORF">HMPREF0634_0669</name>
</gene>
<dbReference type="Gene3D" id="1.20.1260.30">
    <property type="match status" value="1"/>
</dbReference>
<feature type="domain" description="DNA methylase adenine-specific" evidence="8">
    <location>
        <begin position="153"/>
        <end position="465"/>
    </location>
</feature>
<dbReference type="InterPro" id="IPR038333">
    <property type="entry name" value="T1MK-like_N_sf"/>
</dbReference>
<dbReference type="OrthoDB" id="9814572at2"/>
<evidence type="ECO:0000259" key="9">
    <source>
        <dbReference type="Pfam" id="PF12161"/>
    </source>
</evidence>
<dbReference type="PANTHER" id="PTHR42933:SF3">
    <property type="entry name" value="TYPE I RESTRICTION ENZYME MJAVIII METHYLASE SUBUNIT"/>
    <property type="match status" value="1"/>
</dbReference>
<dbReference type="PANTHER" id="PTHR42933">
    <property type="entry name" value="SLR6095 PROTEIN"/>
    <property type="match status" value="1"/>
</dbReference>
<sequence length="670" mass="77300">MSINISDKSNFIWKIADLLRGDYKQHEYADVILPFTVLKRLDSVLIDNHDEVVKLNKTLTYKNKDPFLCRASGYKFYNVSEFTFEKLKDDPNNLDENIVDYIKGFSENAREILEAFNIYTQIERLEKAGLLYLIVSKFADEIDLHPDRVSNTEMGYIFEELIRKFSEMSNETAGEHFTPREVIRLMVAVLFDPDMDKISSPSFMAKLYDPAAGTGGMLSAGISYAEELNERAIIEVYGQELNQSTYAICKSDTLIKGKGYENIYYGNSFTEDGVKNEKFDYMLCNPPFGVEWKKYQDAVKDEAQSLGFDGRFGAGLPRISDGSFLFLQHMISKMKDPKNGGSRIGIVFNGSPLFTGDAGSGESEIRRWIIENGWLETIIALPDQLFYNTGILTYVWILSNRKSKLRQGKIQLIDGTSFFERMRKPLGDKRKKLSEEDTKKIANIYGSFVDSEYSKIFDEDDFAHYKITVERPLRLNFMVSPDRIEKLKEETAFINLAKSRKKNEETRNKEIEEGEKLQRDIIHVLEMMDDSVFYKDRAKFEKILNKAFKAAGISIKAPLKKAILNALSEKDETAEICRDKKGNPEPDTELRDIEQIPFKDDIEEYFKREVLPYAPDAWIDEDKTKIGYEIPFTRYFYKYEELGDAKETLEEIKELGLSIQESISSLFEEE</sequence>
<dbReference type="GO" id="GO:0003677">
    <property type="term" value="F:DNA binding"/>
    <property type="evidence" value="ECO:0007669"/>
    <property type="project" value="InterPro"/>
</dbReference>
<keyword evidence="6" id="KW-0680">Restriction system</keyword>
<dbReference type="Pfam" id="PF02384">
    <property type="entry name" value="N6_Mtase"/>
    <property type="match status" value="1"/>
</dbReference>
<evidence type="ECO:0000256" key="1">
    <source>
        <dbReference type="ARBA" id="ARBA00006594"/>
    </source>
</evidence>
<dbReference type="EC" id="2.1.1.72" evidence="2"/>
<dbReference type="eggNOG" id="COG0286">
    <property type="taxonomic scope" value="Bacteria"/>
</dbReference>
<dbReference type="InterPro" id="IPR029063">
    <property type="entry name" value="SAM-dependent_MTases_sf"/>
</dbReference>
<dbReference type="Pfam" id="PF12161">
    <property type="entry name" value="HsdM_N"/>
    <property type="match status" value="1"/>
</dbReference>
<evidence type="ECO:0000256" key="6">
    <source>
        <dbReference type="ARBA" id="ARBA00022747"/>
    </source>
</evidence>
<dbReference type="GO" id="GO:0009307">
    <property type="term" value="P:DNA restriction-modification system"/>
    <property type="evidence" value="ECO:0007669"/>
    <property type="project" value="UniProtKB-KW"/>
</dbReference>
<dbReference type="Proteomes" id="UP000003244">
    <property type="component" value="Unassembled WGS sequence"/>
</dbReference>
<reference evidence="10 11" key="1">
    <citation type="submission" date="2010-08" db="EMBL/GenBank/DDBJ databases">
        <authorList>
            <person name="Harkins D.M."/>
            <person name="Madupu R."/>
            <person name="Durkin A.S."/>
            <person name="Torralba M."/>
            <person name="Methe B."/>
            <person name="Sutton G.G."/>
            <person name="Nelson K.E."/>
        </authorList>
    </citation>
    <scope>NUCLEOTIDE SEQUENCE [LARGE SCALE GENOMIC DNA]</scope>
    <source>
        <strain evidence="10 11">DSM 17678</strain>
    </source>
</reference>
<evidence type="ECO:0000256" key="2">
    <source>
        <dbReference type="ARBA" id="ARBA00011900"/>
    </source>
</evidence>
<proteinExistence type="inferred from homology"/>
<dbReference type="STRING" id="596315.HMPREF0634_0669"/>